<evidence type="ECO:0000313" key="2">
    <source>
        <dbReference type="Proteomes" id="UP000249016"/>
    </source>
</evidence>
<sequence>MGLLSCQPDDKFTGVANGAAGRYIVTEYIDSGDTLFSLLPGSTGYKPGINKIGISNFTVELTVTESDQLAMKTTYWQNGIQSTFSKKVRVRLTNFDYQFSLLETNPVTFYEGGVGRFSGVFYEYIVGKGFRIPPLGSSLQPTPSSQDIIIVAQPGR</sequence>
<dbReference type="AlphaFoldDB" id="A0A327NXC1"/>
<dbReference type="Proteomes" id="UP000249016">
    <property type="component" value="Unassembled WGS sequence"/>
</dbReference>
<accession>A0A327NXC1</accession>
<keyword evidence="2" id="KW-1185">Reference proteome</keyword>
<evidence type="ECO:0000313" key="1">
    <source>
        <dbReference type="EMBL" id="RAI78534.1"/>
    </source>
</evidence>
<organism evidence="1 2">
    <name type="scientific">Spirosoma telluris</name>
    <dbReference type="NCBI Taxonomy" id="2183553"/>
    <lineage>
        <taxon>Bacteria</taxon>
        <taxon>Pseudomonadati</taxon>
        <taxon>Bacteroidota</taxon>
        <taxon>Cytophagia</taxon>
        <taxon>Cytophagales</taxon>
        <taxon>Cytophagaceae</taxon>
        <taxon>Spirosoma</taxon>
    </lineage>
</organism>
<name>A0A327NXC1_9BACT</name>
<proteinExistence type="predicted"/>
<comment type="caution">
    <text evidence="1">The sequence shown here is derived from an EMBL/GenBank/DDBJ whole genome shotgun (WGS) entry which is preliminary data.</text>
</comment>
<dbReference type="EMBL" id="QLII01000001">
    <property type="protein sequence ID" value="RAI78534.1"/>
    <property type="molecule type" value="Genomic_DNA"/>
</dbReference>
<reference evidence="1 2" key="1">
    <citation type="submission" date="2018-06" db="EMBL/GenBank/DDBJ databases">
        <title>Spirosoma sp. HMF3257 Genome sequencing and assembly.</title>
        <authorList>
            <person name="Kang H."/>
            <person name="Cha I."/>
            <person name="Kim H."/>
            <person name="Kang J."/>
            <person name="Joh K."/>
        </authorList>
    </citation>
    <scope>NUCLEOTIDE SEQUENCE [LARGE SCALE GENOMIC DNA]</scope>
    <source>
        <strain evidence="1 2">HMF3257</strain>
    </source>
</reference>
<gene>
    <name evidence="1" type="ORF">HMF3257_20725</name>
</gene>
<protein>
    <submittedName>
        <fullName evidence="1">Uncharacterized protein</fullName>
    </submittedName>
</protein>